<dbReference type="EMBL" id="WIXE01023154">
    <property type="protein sequence ID" value="KAK5966767.1"/>
    <property type="molecule type" value="Genomic_DNA"/>
</dbReference>
<dbReference type="Proteomes" id="UP001331761">
    <property type="component" value="Unassembled WGS sequence"/>
</dbReference>
<protein>
    <submittedName>
        <fullName evidence="1">Uncharacterized protein</fullName>
    </submittedName>
</protein>
<comment type="caution">
    <text evidence="1">The sequence shown here is derived from an EMBL/GenBank/DDBJ whole genome shotgun (WGS) entry which is preliminary data.</text>
</comment>
<gene>
    <name evidence="1" type="ORF">GCK32_020684</name>
</gene>
<name>A0AAN8IF19_TRICO</name>
<dbReference type="AlphaFoldDB" id="A0AAN8IF19"/>
<keyword evidence="2" id="KW-1185">Reference proteome</keyword>
<evidence type="ECO:0000313" key="2">
    <source>
        <dbReference type="Proteomes" id="UP001331761"/>
    </source>
</evidence>
<evidence type="ECO:0000313" key="1">
    <source>
        <dbReference type="EMBL" id="KAK5966767.1"/>
    </source>
</evidence>
<organism evidence="1 2">
    <name type="scientific">Trichostrongylus colubriformis</name>
    <name type="common">Black scour worm</name>
    <dbReference type="NCBI Taxonomy" id="6319"/>
    <lineage>
        <taxon>Eukaryota</taxon>
        <taxon>Metazoa</taxon>
        <taxon>Ecdysozoa</taxon>
        <taxon>Nematoda</taxon>
        <taxon>Chromadorea</taxon>
        <taxon>Rhabditida</taxon>
        <taxon>Rhabditina</taxon>
        <taxon>Rhabditomorpha</taxon>
        <taxon>Strongyloidea</taxon>
        <taxon>Trichostrongylidae</taxon>
        <taxon>Trichostrongylus</taxon>
    </lineage>
</organism>
<accession>A0AAN8IF19</accession>
<proteinExistence type="predicted"/>
<sequence length="74" mass="8432">KQGGKVAQYSADSPVEKTPSFIERLRSAISSAEDATQEQVKVRLINGWQDVTWEKVNIVVCNFLYDKKSDHYKT</sequence>
<feature type="non-terminal residue" evidence="1">
    <location>
        <position position="1"/>
    </location>
</feature>
<reference evidence="1 2" key="1">
    <citation type="submission" date="2019-10" db="EMBL/GenBank/DDBJ databases">
        <title>Assembly and Annotation for the nematode Trichostrongylus colubriformis.</title>
        <authorList>
            <person name="Martin J."/>
        </authorList>
    </citation>
    <scope>NUCLEOTIDE SEQUENCE [LARGE SCALE GENOMIC DNA]</scope>
    <source>
        <strain evidence="1">G859</strain>
        <tissue evidence="1">Whole worm</tissue>
    </source>
</reference>